<evidence type="ECO:0000256" key="1">
    <source>
        <dbReference type="ARBA" id="ARBA00008714"/>
    </source>
</evidence>
<dbReference type="PANTHER" id="PTHR43595">
    <property type="entry name" value="37S RIBOSOMAL PROTEIN S26, MITOCHONDRIAL"/>
    <property type="match status" value="1"/>
</dbReference>
<evidence type="ECO:0000256" key="4">
    <source>
        <dbReference type="ARBA" id="ARBA00023002"/>
    </source>
</evidence>
<comment type="similarity">
    <text evidence="1 5">Belongs to the iron/manganese superoxide dismutase family.</text>
</comment>
<dbReference type="InterPro" id="IPR036324">
    <property type="entry name" value="Mn/Fe_SOD_N_sf"/>
</dbReference>
<evidence type="ECO:0000259" key="7">
    <source>
        <dbReference type="Pfam" id="PF02777"/>
    </source>
</evidence>
<keyword evidence="4 5" id="KW-0560">Oxidoreductase</keyword>
<evidence type="ECO:0000256" key="3">
    <source>
        <dbReference type="ARBA" id="ARBA00022723"/>
    </source>
</evidence>
<protein>
    <recommendedName>
        <fullName evidence="2 5">Superoxide dismutase</fullName>
        <ecNumber evidence="2 5">1.15.1.1</ecNumber>
    </recommendedName>
</protein>
<dbReference type="Pfam" id="PF02777">
    <property type="entry name" value="Sod_Fe_C"/>
    <property type="match status" value="1"/>
</dbReference>
<dbReference type="Proteomes" id="UP001251857">
    <property type="component" value="Unassembled WGS sequence"/>
</dbReference>
<accession>A0ABU3BXJ6</accession>
<dbReference type="PIRSF" id="PIRSF000349">
    <property type="entry name" value="SODismutase"/>
    <property type="match status" value="1"/>
</dbReference>
<dbReference type="SUPFAM" id="SSF46609">
    <property type="entry name" value="Fe,Mn superoxide dismutase (SOD), N-terminal domain"/>
    <property type="match status" value="1"/>
</dbReference>
<dbReference type="RefSeq" id="WP_311651771.1">
    <property type="nucleotide sequence ID" value="NZ_JAVRIB010000003.1"/>
</dbReference>
<sequence length="201" mass="22487">MAFELPDLPYDYDALEPHIDGRTMEIHYNKHHNAYLTKFKAAVDNTPLADQKLEDILAKAGQHGDAVRNQGGGYYNHIVYWDSMSPSGGGKPDGKLASAIDDSFGSFDEFKDQFTTAATGLFGSGFVWLVPTGGKLEIVKTPNQDNPLMDVAPVQGTPLMGLDVWEHAFYLKYQNRKPEYVEAWWNVVNWDGIARKFEQVG</sequence>
<reference evidence="8 9" key="1">
    <citation type="submission" date="2023-09" db="EMBL/GenBank/DDBJ databases">
        <authorList>
            <person name="Rey-Velasco X."/>
        </authorList>
    </citation>
    <scope>NUCLEOTIDE SEQUENCE [LARGE SCALE GENOMIC DNA]</scope>
    <source>
        <strain evidence="8 9">W335</strain>
    </source>
</reference>
<dbReference type="Gene3D" id="3.55.40.20">
    <property type="entry name" value="Iron/manganese superoxide dismutase, C-terminal domain"/>
    <property type="match status" value="1"/>
</dbReference>
<comment type="catalytic activity">
    <reaction evidence="5">
        <text>2 superoxide + 2 H(+) = H2O2 + O2</text>
        <dbReference type="Rhea" id="RHEA:20696"/>
        <dbReference type="ChEBI" id="CHEBI:15378"/>
        <dbReference type="ChEBI" id="CHEBI:15379"/>
        <dbReference type="ChEBI" id="CHEBI:16240"/>
        <dbReference type="ChEBI" id="CHEBI:18421"/>
        <dbReference type="EC" id="1.15.1.1"/>
    </reaction>
</comment>
<dbReference type="EC" id="1.15.1.1" evidence="2 5"/>
<proteinExistence type="inferred from homology"/>
<feature type="domain" description="Manganese/iron superoxide dismutase N-terminal" evidence="6">
    <location>
        <begin position="3"/>
        <end position="85"/>
    </location>
</feature>
<dbReference type="InterPro" id="IPR036314">
    <property type="entry name" value="SOD_C_sf"/>
</dbReference>
<name>A0ABU3BXJ6_9GAMM</name>
<dbReference type="PANTHER" id="PTHR43595:SF2">
    <property type="entry name" value="SMALL RIBOSOMAL SUBUNIT PROTEIN MS42"/>
    <property type="match status" value="1"/>
</dbReference>
<comment type="function">
    <text evidence="5">Destroys radicals which are normally produced within the cells and which are toxic to biological systems.</text>
</comment>
<gene>
    <name evidence="8" type="ORF">RM532_03575</name>
</gene>
<evidence type="ECO:0000313" key="9">
    <source>
        <dbReference type="Proteomes" id="UP001251857"/>
    </source>
</evidence>
<dbReference type="PRINTS" id="PR01703">
    <property type="entry name" value="MNSODISMTASE"/>
</dbReference>
<keyword evidence="9" id="KW-1185">Reference proteome</keyword>
<evidence type="ECO:0000256" key="5">
    <source>
        <dbReference type="RuleBase" id="RU000414"/>
    </source>
</evidence>
<feature type="domain" description="Manganese/iron superoxide dismutase C-terminal" evidence="7">
    <location>
        <begin position="92"/>
        <end position="195"/>
    </location>
</feature>
<dbReference type="PROSITE" id="PS00088">
    <property type="entry name" value="SOD_MN"/>
    <property type="match status" value="1"/>
</dbReference>
<dbReference type="InterPro" id="IPR019833">
    <property type="entry name" value="Mn/Fe_SOD_BS"/>
</dbReference>
<dbReference type="Gene3D" id="1.10.287.990">
    <property type="entry name" value="Fe,Mn superoxide dismutase (SOD) domain"/>
    <property type="match status" value="1"/>
</dbReference>
<dbReference type="InterPro" id="IPR019832">
    <property type="entry name" value="Mn/Fe_SOD_C"/>
</dbReference>
<evidence type="ECO:0000256" key="2">
    <source>
        <dbReference type="ARBA" id="ARBA00012682"/>
    </source>
</evidence>
<organism evidence="8 9">
    <name type="scientific">Spectribacter hydrogenoxidans</name>
    <dbReference type="NCBI Taxonomy" id="3075608"/>
    <lineage>
        <taxon>Bacteria</taxon>
        <taxon>Pseudomonadati</taxon>
        <taxon>Pseudomonadota</taxon>
        <taxon>Gammaproteobacteria</taxon>
        <taxon>Salinisphaerales</taxon>
        <taxon>Salinisphaeraceae</taxon>
        <taxon>Spectribacter</taxon>
    </lineage>
</organism>
<dbReference type="SUPFAM" id="SSF54719">
    <property type="entry name" value="Fe,Mn superoxide dismutase (SOD), C-terminal domain"/>
    <property type="match status" value="1"/>
</dbReference>
<dbReference type="EMBL" id="JAVRIB010000003">
    <property type="protein sequence ID" value="MDT0634031.1"/>
    <property type="molecule type" value="Genomic_DNA"/>
</dbReference>
<dbReference type="Pfam" id="PF00081">
    <property type="entry name" value="Sod_Fe_N"/>
    <property type="match status" value="1"/>
</dbReference>
<dbReference type="GO" id="GO:0004784">
    <property type="term" value="F:superoxide dismutase activity"/>
    <property type="evidence" value="ECO:0007669"/>
    <property type="project" value="UniProtKB-EC"/>
</dbReference>
<dbReference type="InterPro" id="IPR001189">
    <property type="entry name" value="Mn/Fe_SOD"/>
</dbReference>
<comment type="caution">
    <text evidence="8">The sequence shown here is derived from an EMBL/GenBank/DDBJ whole genome shotgun (WGS) entry which is preliminary data.</text>
</comment>
<evidence type="ECO:0000313" key="8">
    <source>
        <dbReference type="EMBL" id="MDT0634031.1"/>
    </source>
</evidence>
<dbReference type="InterPro" id="IPR019831">
    <property type="entry name" value="Mn/Fe_SOD_N"/>
</dbReference>
<evidence type="ECO:0000259" key="6">
    <source>
        <dbReference type="Pfam" id="PF00081"/>
    </source>
</evidence>
<keyword evidence="3 5" id="KW-0479">Metal-binding</keyword>